<keyword evidence="2" id="KW-1185">Reference proteome</keyword>
<dbReference type="Proteomes" id="UP000078486">
    <property type="component" value="Unassembled WGS sequence"/>
</dbReference>
<protein>
    <recommendedName>
        <fullName evidence="3">DUF3102 domain-containing protein</fullName>
    </recommendedName>
</protein>
<dbReference type="OrthoDB" id="7990435at2"/>
<evidence type="ECO:0008006" key="3">
    <source>
        <dbReference type="Google" id="ProtNLM"/>
    </source>
</evidence>
<proteinExistence type="predicted"/>
<comment type="caution">
    <text evidence="1">The sequence shown here is derived from an EMBL/GenBank/DDBJ whole genome shotgun (WGS) entry which is preliminary data.</text>
</comment>
<name>A0A178IFN4_9BACT</name>
<dbReference type="EMBL" id="LRRQ01000127">
    <property type="protein sequence ID" value="OAM88528.1"/>
    <property type="molecule type" value="Genomic_DNA"/>
</dbReference>
<accession>A0A178IFN4</accession>
<evidence type="ECO:0000313" key="2">
    <source>
        <dbReference type="Proteomes" id="UP000078486"/>
    </source>
</evidence>
<dbReference type="AlphaFoldDB" id="A0A178IFN4"/>
<organism evidence="1 2">
    <name type="scientific">Termitidicoccus mucosus</name>
    <dbReference type="NCBI Taxonomy" id="1184151"/>
    <lineage>
        <taxon>Bacteria</taxon>
        <taxon>Pseudomonadati</taxon>
        <taxon>Verrucomicrobiota</taxon>
        <taxon>Opitutia</taxon>
        <taxon>Opitutales</taxon>
        <taxon>Opitutaceae</taxon>
        <taxon>Termitidicoccus</taxon>
    </lineage>
</organism>
<sequence>MNTSSDIQNAAAQINRLHREVRRLCAESREKLDGALAAAWHAGRLLAEQKQTLRRNAGRGSWLVWLDASFAGGRSTAYRYMRLALETPAPETLHGLSLRQAYFRLGIATEPKTAAQQIHPVQALPESVVLAQKLLRLLRRRQKLSEGCLGDLATLYRQLRAIFEHSPVAQDR</sequence>
<reference evidence="1 2" key="1">
    <citation type="submission" date="2016-01" db="EMBL/GenBank/DDBJ databases">
        <title>High potential of lignocellulose degradation of a new Verrucomicrobia species.</title>
        <authorList>
            <person name="Wang Y."/>
            <person name="Shi Y."/>
            <person name="Qiu Z."/>
            <person name="Liu S."/>
            <person name="Yang H."/>
        </authorList>
    </citation>
    <scope>NUCLEOTIDE SEQUENCE [LARGE SCALE GENOMIC DNA]</scope>
    <source>
        <strain evidence="1 2">TSB47</strain>
    </source>
</reference>
<gene>
    <name evidence="1" type="ORF">AW736_16985</name>
</gene>
<dbReference type="RefSeq" id="WP_068771478.1">
    <property type="nucleotide sequence ID" value="NZ_CP109796.1"/>
</dbReference>
<evidence type="ECO:0000313" key="1">
    <source>
        <dbReference type="EMBL" id="OAM88528.1"/>
    </source>
</evidence>